<dbReference type="GO" id="GO:0009279">
    <property type="term" value="C:cell outer membrane"/>
    <property type="evidence" value="ECO:0007669"/>
    <property type="project" value="UniProtKB-SubCell"/>
</dbReference>
<evidence type="ECO:0000256" key="4">
    <source>
        <dbReference type="ARBA" id="ARBA00022692"/>
    </source>
</evidence>
<keyword evidence="8" id="KW-0732">Signal</keyword>
<dbReference type="Pfam" id="PF13715">
    <property type="entry name" value="CarbopepD_reg_2"/>
    <property type="match status" value="1"/>
</dbReference>
<dbReference type="InterPro" id="IPR037066">
    <property type="entry name" value="Plug_dom_sf"/>
</dbReference>
<dbReference type="STRING" id="332999.SAMN04488511_103304"/>
<evidence type="ECO:0000256" key="2">
    <source>
        <dbReference type="ARBA" id="ARBA00022448"/>
    </source>
</evidence>
<comment type="similarity">
    <text evidence="7">Belongs to the TonB-dependent receptor family.</text>
</comment>
<evidence type="ECO:0000256" key="8">
    <source>
        <dbReference type="SAM" id="SignalP"/>
    </source>
</evidence>
<reference evidence="11" key="1">
    <citation type="submission" date="2016-10" db="EMBL/GenBank/DDBJ databases">
        <authorList>
            <person name="Varghese N."/>
            <person name="Submissions S."/>
        </authorList>
    </citation>
    <scope>NUCLEOTIDE SEQUENCE [LARGE SCALE GENOMIC DNA]</scope>
    <source>
        <strain evidence="11">DSM 18130</strain>
    </source>
</reference>
<feature type="domain" description="TonB-dependent receptor plug" evidence="9">
    <location>
        <begin position="119"/>
        <end position="220"/>
    </location>
</feature>
<gene>
    <name evidence="10" type="ORF">SAMN04488511_103304</name>
</gene>
<keyword evidence="6 7" id="KW-0998">Cell outer membrane</keyword>
<name>A0A1I0SUW1_9SPHI</name>
<comment type="subcellular location">
    <subcellularLocation>
        <location evidence="1 7">Cell outer membrane</location>
        <topology evidence="1 7">Multi-pass membrane protein</topology>
    </subcellularLocation>
</comment>
<dbReference type="Gene3D" id="2.170.130.10">
    <property type="entry name" value="TonB-dependent receptor, plug domain"/>
    <property type="match status" value="1"/>
</dbReference>
<accession>A0A1I0SUW1</accession>
<dbReference type="Gene3D" id="2.60.40.1120">
    <property type="entry name" value="Carboxypeptidase-like, regulatory domain"/>
    <property type="match status" value="1"/>
</dbReference>
<dbReference type="RefSeq" id="WP_090981235.1">
    <property type="nucleotide sequence ID" value="NZ_FOJM01000003.1"/>
</dbReference>
<dbReference type="Proteomes" id="UP000198836">
    <property type="component" value="Unassembled WGS sequence"/>
</dbReference>
<evidence type="ECO:0000259" key="9">
    <source>
        <dbReference type="Pfam" id="PF07715"/>
    </source>
</evidence>
<keyword evidence="5 7" id="KW-0472">Membrane</keyword>
<dbReference type="OrthoDB" id="9768177at2"/>
<dbReference type="InterPro" id="IPR023997">
    <property type="entry name" value="TonB-dep_OMP_SusC/RagA_CS"/>
</dbReference>
<keyword evidence="11" id="KW-1185">Reference proteome</keyword>
<dbReference type="NCBIfam" id="TIGR04056">
    <property type="entry name" value="OMP_RagA_SusC"/>
    <property type="match status" value="1"/>
</dbReference>
<dbReference type="InterPro" id="IPR039426">
    <property type="entry name" value="TonB-dep_rcpt-like"/>
</dbReference>
<dbReference type="Gene3D" id="2.40.170.20">
    <property type="entry name" value="TonB-dependent receptor, beta-barrel domain"/>
    <property type="match status" value="1"/>
</dbReference>
<dbReference type="AlphaFoldDB" id="A0A1I0SUW1"/>
<keyword evidence="3 7" id="KW-1134">Transmembrane beta strand</keyword>
<dbReference type="SUPFAM" id="SSF49464">
    <property type="entry name" value="Carboxypeptidase regulatory domain-like"/>
    <property type="match status" value="1"/>
</dbReference>
<dbReference type="Pfam" id="PF07715">
    <property type="entry name" value="Plug"/>
    <property type="match status" value="1"/>
</dbReference>
<feature type="chain" id="PRO_5011680947" evidence="8">
    <location>
        <begin position="21"/>
        <end position="1056"/>
    </location>
</feature>
<evidence type="ECO:0000313" key="10">
    <source>
        <dbReference type="EMBL" id="SFA43281.1"/>
    </source>
</evidence>
<evidence type="ECO:0000256" key="7">
    <source>
        <dbReference type="PROSITE-ProRule" id="PRU01360"/>
    </source>
</evidence>
<sequence length="1056" mass="114985">MKKLLQSLFMFLCLATAGYAQDRTINGTVTAAEDKLPIPGVSVKISGSSGGTVTGADGKYSLRVSGSATTLIFSSVGFVTQTKTIGSSTTVNAVLISDATSLSEIVVTALGEKREARALGYAATEIKGEKLTIAKNTDISTALAGKVAGVQLNGSPSSSFDNASVIVRGINGFTVGSPLFVVDGTPADQANVNMDNIESITVLKGAAATALYGQRAYNGVVIVTSKKGSRKAGTSIEINSGLAIEKTSLLPDYQNEYAGGYTGQFEKFVYDPAIHPATWAAFNGQNMLDYGADASFGPKIDGTTLYRPYYSWYPGEDFGKLVPLTAQPNNIKDYLKNGGSYNNSIAFTSGGEGYNLRVGYTNQTRSLVQENANRSMNILNVNGSYDVSKRFTVSTDIQFAKESRIGQPYETYRNDGLNVVQGFNQWFQRQLDMNYLRDHQVLADGTVTSWNIGNPNGTGDLNEITTPQYWDNPFWVVNNNYRTQRNNRLVGNLGLKYDLGSGLALAGFLRGNINNESGDERMATGGLQQDYFKTRNWTDTEFNYELNLTYNKTFGDFTLNALAAGNIRHEKRERIDMATAGGLSFPNYFNIAASLARPTVTNDYYEKEVRSVFGKASLGYKNFLYLDVTARNDWSSVFAPDLNSYFYPSVSGSFVFSEFLPTSVKNAVSFGKLRLAYAQVGSDVDPYRVNLQYNTSPAYGSNPSLAIGNEFRDGRLIPAKTNSFEVGTEMKFLKNRIGLDFAYYINKNKNQILAVTLNGATGYTSNLINAGDLTNRGFEFSLTGTPVQSKNVSWDLTVNFSKSKTIVNKITDKQTNVIYQTSTFFGNTLNLREGEEWGYILGRTWNRDANGNVIIAASGLPTSTTNQFIGYARPKFSGGVYSSLRVFDFDLGFSIDFQKGGLFNSTTRAFNMGSGLSQETVGVNDKGIDWRLPVAQGGGYKFAGVLANGQPNTRYVAASTAFYNGMQTGSGELFMISASYLKLREVRLGYNLPSKVLAKSGFLKSANLGLVVGNAWLISAPGKKYGVDPSEIENFWQEGGQLPSSRTFGLNLRVGL</sequence>
<protein>
    <submittedName>
        <fullName evidence="10">TonB-linked outer membrane protein, SusC/RagA family</fullName>
    </submittedName>
</protein>
<evidence type="ECO:0000256" key="6">
    <source>
        <dbReference type="ARBA" id="ARBA00023237"/>
    </source>
</evidence>
<keyword evidence="4 7" id="KW-0812">Transmembrane</keyword>
<organism evidence="10 11">
    <name type="scientific">Pedobacter suwonensis</name>
    <dbReference type="NCBI Taxonomy" id="332999"/>
    <lineage>
        <taxon>Bacteria</taxon>
        <taxon>Pseudomonadati</taxon>
        <taxon>Bacteroidota</taxon>
        <taxon>Sphingobacteriia</taxon>
        <taxon>Sphingobacteriales</taxon>
        <taxon>Sphingobacteriaceae</taxon>
        <taxon>Pedobacter</taxon>
    </lineage>
</organism>
<dbReference type="InterPro" id="IPR012910">
    <property type="entry name" value="Plug_dom"/>
</dbReference>
<dbReference type="InterPro" id="IPR008969">
    <property type="entry name" value="CarboxyPept-like_regulatory"/>
</dbReference>
<evidence type="ECO:0000256" key="1">
    <source>
        <dbReference type="ARBA" id="ARBA00004571"/>
    </source>
</evidence>
<dbReference type="EMBL" id="FOJM01000003">
    <property type="protein sequence ID" value="SFA43281.1"/>
    <property type="molecule type" value="Genomic_DNA"/>
</dbReference>
<evidence type="ECO:0000256" key="3">
    <source>
        <dbReference type="ARBA" id="ARBA00022452"/>
    </source>
</evidence>
<dbReference type="NCBIfam" id="TIGR04057">
    <property type="entry name" value="SusC_RagA_signa"/>
    <property type="match status" value="1"/>
</dbReference>
<dbReference type="InterPro" id="IPR036942">
    <property type="entry name" value="Beta-barrel_TonB_sf"/>
</dbReference>
<dbReference type="PROSITE" id="PS52016">
    <property type="entry name" value="TONB_DEPENDENT_REC_3"/>
    <property type="match status" value="1"/>
</dbReference>
<keyword evidence="2 7" id="KW-0813">Transport</keyword>
<dbReference type="InterPro" id="IPR023996">
    <property type="entry name" value="TonB-dep_OMP_SusC/RagA"/>
</dbReference>
<proteinExistence type="inferred from homology"/>
<dbReference type="SUPFAM" id="SSF56935">
    <property type="entry name" value="Porins"/>
    <property type="match status" value="1"/>
</dbReference>
<evidence type="ECO:0000313" key="11">
    <source>
        <dbReference type="Proteomes" id="UP000198836"/>
    </source>
</evidence>
<evidence type="ECO:0000256" key="5">
    <source>
        <dbReference type="ARBA" id="ARBA00023136"/>
    </source>
</evidence>
<feature type="signal peptide" evidence="8">
    <location>
        <begin position="1"/>
        <end position="20"/>
    </location>
</feature>